<evidence type="ECO:0000256" key="2">
    <source>
        <dbReference type="ARBA" id="ARBA00007069"/>
    </source>
</evidence>
<feature type="transmembrane region" description="Helical" evidence="8">
    <location>
        <begin position="245"/>
        <end position="267"/>
    </location>
</feature>
<dbReference type="InterPro" id="IPR035906">
    <property type="entry name" value="MetI-like_sf"/>
</dbReference>
<dbReference type="Gene3D" id="1.10.3720.10">
    <property type="entry name" value="MetI-like"/>
    <property type="match status" value="1"/>
</dbReference>
<proteinExistence type="inferred from homology"/>
<comment type="similarity">
    <text evidence="2">Belongs to the binding-protein-dependent transport system permease family. CysTW subfamily.</text>
</comment>
<comment type="caution">
    <text evidence="10">The sequence shown here is derived from an EMBL/GenBank/DDBJ whole genome shotgun (WGS) entry which is preliminary data.</text>
</comment>
<dbReference type="Pfam" id="PF00528">
    <property type="entry name" value="BPD_transp_1"/>
    <property type="match status" value="1"/>
</dbReference>
<dbReference type="SUPFAM" id="SSF161098">
    <property type="entry name" value="MetI-like"/>
    <property type="match status" value="1"/>
</dbReference>
<evidence type="ECO:0000256" key="5">
    <source>
        <dbReference type="ARBA" id="ARBA00022692"/>
    </source>
</evidence>
<keyword evidence="6 8" id="KW-1133">Transmembrane helix</keyword>
<evidence type="ECO:0000256" key="6">
    <source>
        <dbReference type="ARBA" id="ARBA00022989"/>
    </source>
</evidence>
<accession>A0ABT0Q2W7</accession>
<feature type="domain" description="ABC transmembrane type-1" evidence="9">
    <location>
        <begin position="159"/>
        <end position="365"/>
    </location>
</feature>
<dbReference type="PROSITE" id="PS50928">
    <property type="entry name" value="ABC_TM1"/>
    <property type="match status" value="1"/>
</dbReference>
<keyword evidence="4" id="KW-1003">Cell membrane</keyword>
<dbReference type="InterPro" id="IPR000515">
    <property type="entry name" value="MetI-like"/>
</dbReference>
<dbReference type="RefSeq" id="WP_249710150.1">
    <property type="nucleotide sequence ID" value="NZ_JAMFMB010000013.1"/>
</dbReference>
<comment type="subcellular location">
    <subcellularLocation>
        <location evidence="1 8">Cell membrane</location>
        <topology evidence="1 8">Multi-pass membrane protein</topology>
    </subcellularLocation>
</comment>
<dbReference type="EMBL" id="JAMFMB010000013">
    <property type="protein sequence ID" value="MCL6284165.1"/>
    <property type="molecule type" value="Genomic_DNA"/>
</dbReference>
<dbReference type="Proteomes" id="UP001203880">
    <property type="component" value="Unassembled WGS sequence"/>
</dbReference>
<feature type="transmembrane region" description="Helical" evidence="8">
    <location>
        <begin position="194"/>
        <end position="217"/>
    </location>
</feature>
<sequence length="381" mass="42945">MLLFTIVFFATPITGLLFRAVHSPEYASFFPNSTEHLQSSGSFNERFYETLFLDIRSSDEARTSGRVARRLNQDQSGFITMVKRAVRASRSAPEDITSYQSWFLDLDDRWGEPDYQNAIRRAVPKFTDFYLLATLDMKRGETGGFEKSPENQAIFVNVILRTLWISFSVTMICVLLGYPVAWTMANASKKWRNILLLGVLFSFWTSLLVRTAAWVIVLQKEGPVNNALQTLGLIDAPLQLVFNRFGVYVALTHILLPFLIFPLYSVMVGIPKDLMRAAKSLGARPVRAFFSIYVPQTFPGLSAGAILVFVLSIGYYITPALVGGPKDQMLSYFIAFYTNNTINWGLAAALALNLLVVTLVLYSLYQYIIRDKRLRLGGDDV</sequence>
<evidence type="ECO:0000256" key="3">
    <source>
        <dbReference type="ARBA" id="ARBA00022448"/>
    </source>
</evidence>
<evidence type="ECO:0000256" key="8">
    <source>
        <dbReference type="RuleBase" id="RU363032"/>
    </source>
</evidence>
<evidence type="ECO:0000313" key="11">
    <source>
        <dbReference type="Proteomes" id="UP001203880"/>
    </source>
</evidence>
<keyword evidence="3 8" id="KW-0813">Transport</keyword>
<keyword evidence="5 8" id="KW-0812">Transmembrane</keyword>
<reference evidence="10" key="1">
    <citation type="submission" date="2022-05" db="EMBL/GenBank/DDBJ databases">
        <authorList>
            <person name="Park J.-S."/>
        </authorList>
    </citation>
    <scope>NUCLEOTIDE SEQUENCE</scope>
    <source>
        <strain evidence="10">2012CJ41-6</strain>
    </source>
</reference>
<keyword evidence="7 8" id="KW-0472">Membrane</keyword>
<protein>
    <submittedName>
        <fullName evidence="10">ABC transporter permease</fullName>
    </submittedName>
</protein>
<evidence type="ECO:0000256" key="7">
    <source>
        <dbReference type="ARBA" id="ARBA00023136"/>
    </source>
</evidence>
<dbReference type="PANTHER" id="PTHR42929">
    <property type="entry name" value="INNER MEMBRANE ABC TRANSPORTER PERMEASE PROTEIN YDCU-RELATED-RELATED"/>
    <property type="match status" value="1"/>
</dbReference>
<feature type="transmembrane region" description="Helical" evidence="8">
    <location>
        <begin position="288"/>
        <end position="317"/>
    </location>
</feature>
<evidence type="ECO:0000256" key="1">
    <source>
        <dbReference type="ARBA" id="ARBA00004651"/>
    </source>
</evidence>
<feature type="transmembrane region" description="Helical" evidence="8">
    <location>
        <begin position="163"/>
        <end position="182"/>
    </location>
</feature>
<gene>
    <name evidence="10" type="ORF">M3P21_11575</name>
</gene>
<keyword evidence="11" id="KW-1185">Reference proteome</keyword>
<evidence type="ECO:0000256" key="4">
    <source>
        <dbReference type="ARBA" id="ARBA00022475"/>
    </source>
</evidence>
<feature type="transmembrane region" description="Helical" evidence="8">
    <location>
        <begin position="342"/>
        <end position="365"/>
    </location>
</feature>
<dbReference type="PANTHER" id="PTHR42929:SF5">
    <property type="entry name" value="ABC TRANSPORTER PERMEASE PROTEIN"/>
    <property type="match status" value="1"/>
</dbReference>
<evidence type="ECO:0000259" key="9">
    <source>
        <dbReference type="PROSITE" id="PS50928"/>
    </source>
</evidence>
<dbReference type="CDD" id="cd06261">
    <property type="entry name" value="TM_PBP2"/>
    <property type="match status" value="1"/>
</dbReference>
<evidence type="ECO:0000313" key="10">
    <source>
        <dbReference type="EMBL" id="MCL6284165.1"/>
    </source>
</evidence>
<organism evidence="10 11">
    <name type="scientific">Ruegeria spongiae</name>
    <dbReference type="NCBI Taxonomy" id="2942209"/>
    <lineage>
        <taxon>Bacteria</taxon>
        <taxon>Pseudomonadati</taxon>
        <taxon>Pseudomonadota</taxon>
        <taxon>Alphaproteobacteria</taxon>
        <taxon>Rhodobacterales</taxon>
        <taxon>Roseobacteraceae</taxon>
        <taxon>Ruegeria</taxon>
    </lineage>
</organism>
<name>A0ABT0Q2W7_9RHOB</name>